<dbReference type="InterPro" id="IPR029063">
    <property type="entry name" value="SAM-dependent_MTases_sf"/>
</dbReference>
<dbReference type="PANTHER" id="PTHR44068:SF11">
    <property type="entry name" value="GERANYL DIPHOSPHATE 2-C-METHYLTRANSFERASE"/>
    <property type="match status" value="1"/>
</dbReference>
<dbReference type="InterPro" id="IPR013216">
    <property type="entry name" value="Methyltransf_11"/>
</dbReference>
<dbReference type="EMBL" id="CP017708">
    <property type="protein sequence ID" value="AOY80985.2"/>
    <property type="molecule type" value="Genomic_DNA"/>
</dbReference>
<dbReference type="AlphaFoldDB" id="A0A1D9G0C9"/>
<name>A0A1D9G0C9_MOOP1</name>
<sequence length="270" mass="30718">MMTKKFTEADTQTYYDNSDDRYRISWHPDGSKHWGYFDNLDNTSTYEDFLRGCDRWNEYMLEHSGISAQSRVLEVGCGNGKAAVWIAQQKGCEVVGIDLSATHIRNCEIKAKDNPSLNLSFEKASILDLPFPDESFTHAWSQGTLLHIEERGLALKEISRVLKPQGRFVFDDLTTPTVDISESTRKHLYERLLVNNLFTPESYRDNLSAAGFKVLEATDLSQHMQKSYAIQSDRIREQYPELSVSYGKSAGAVEAGELGWYFFKGEKVGN</sequence>
<reference evidence="4" key="1">
    <citation type="submission" date="2016-10" db="EMBL/GenBank/DDBJ databases">
        <title>Comparative genomics uncovers the prolific and rare metabolic potential of the cyanobacterial genus Moorea.</title>
        <authorList>
            <person name="Leao T."/>
            <person name="Castelao G."/>
            <person name="Korobeynikov A."/>
            <person name="Monroe E.A."/>
            <person name="Podell S."/>
            <person name="Glukhov E."/>
            <person name="Allen E."/>
            <person name="Gerwick W.H."/>
            <person name="Gerwick L."/>
        </authorList>
    </citation>
    <scope>NUCLEOTIDE SEQUENCE [LARGE SCALE GENOMIC DNA]</scope>
    <source>
        <strain evidence="4">JHB</strain>
    </source>
</reference>
<feature type="domain" description="Methyltransferase type 11" evidence="2">
    <location>
        <begin position="73"/>
        <end position="170"/>
    </location>
</feature>
<accession>A0A1D9G0C9</accession>
<evidence type="ECO:0000259" key="2">
    <source>
        <dbReference type="Pfam" id="PF08241"/>
    </source>
</evidence>
<evidence type="ECO:0000256" key="1">
    <source>
        <dbReference type="ARBA" id="ARBA00022679"/>
    </source>
</evidence>
<dbReference type="Pfam" id="PF08241">
    <property type="entry name" value="Methyltransf_11"/>
    <property type="match status" value="1"/>
</dbReference>
<organism evidence="3 4">
    <name type="scientific">Moorena producens (strain JHB)</name>
    <dbReference type="NCBI Taxonomy" id="1454205"/>
    <lineage>
        <taxon>Bacteria</taxon>
        <taxon>Bacillati</taxon>
        <taxon>Cyanobacteriota</taxon>
        <taxon>Cyanophyceae</taxon>
        <taxon>Coleofasciculales</taxon>
        <taxon>Coleofasciculaceae</taxon>
        <taxon>Moorena</taxon>
    </lineage>
</organism>
<evidence type="ECO:0000313" key="3">
    <source>
        <dbReference type="EMBL" id="AOY80985.2"/>
    </source>
</evidence>
<dbReference type="Proteomes" id="UP000176944">
    <property type="component" value="Chromosome"/>
</dbReference>
<proteinExistence type="predicted"/>
<dbReference type="SUPFAM" id="SSF53335">
    <property type="entry name" value="S-adenosyl-L-methionine-dependent methyltransferases"/>
    <property type="match status" value="1"/>
</dbReference>
<dbReference type="CDD" id="cd02440">
    <property type="entry name" value="AdoMet_MTases"/>
    <property type="match status" value="1"/>
</dbReference>
<dbReference type="PANTHER" id="PTHR44068">
    <property type="entry name" value="ZGC:194242"/>
    <property type="match status" value="1"/>
</dbReference>
<dbReference type="GO" id="GO:0032259">
    <property type="term" value="P:methylation"/>
    <property type="evidence" value="ECO:0007669"/>
    <property type="project" value="UniProtKB-KW"/>
</dbReference>
<keyword evidence="3" id="KW-0489">Methyltransferase</keyword>
<gene>
    <name evidence="3" type="ORF">BJP36_14805</name>
</gene>
<dbReference type="Gene3D" id="3.40.50.150">
    <property type="entry name" value="Vaccinia Virus protein VP39"/>
    <property type="match status" value="1"/>
</dbReference>
<dbReference type="InterPro" id="IPR050447">
    <property type="entry name" value="Erg6_SMT_methyltransf"/>
</dbReference>
<keyword evidence="1" id="KW-0808">Transferase</keyword>
<dbReference type="GO" id="GO:0008757">
    <property type="term" value="F:S-adenosylmethionine-dependent methyltransferase activity"/>
    <property type="evidence" value="ECO:0007669"/>
    <property type="project" value="InterPro"/>
</dbReference>
<protein>
    <submittedName>
        <fullName evidence="3">Methyltransferase domain-containing protein</fullName>
    </submittedName>
</protein>
<evidence type="ECO:0000313" key="4">
    <source>
        <dbReference type="Proteomes" id="UP000176944"/>
    </source>
</evidence>